<reference evidence="2 3" key="1">
    <citation type="submission" date="2012-02" db="EMBL/GenBank/DDBJ databases">
        <title>Complete sequence of chromosome of Singulisphaera acidiphila DSM 18658.</title>
        <authorList>
            <consortium name="US DOE Joint Genome Institute (JGI-PGF)"/>
            <person name="Lucas S."/>
            <person name="Copeland A."/>
            <person name="Lapidus A."/>
            <person name="Glavina del Rio T."/>
            <person name="Dalin E."/>
            <person name="Tice H."/>
            <person name="Bruce D."/>
            <person name="Goodwin L."/>
            <person name="Pitluck S."/>
            <person name="Peters L."/>
            <person name="Ovchinnikova G."/>
            <person name="Chertkov O."/>
            <person name="Kyrpides N."/>
            <person name="Mavromatis K."/>
            <person name="Ivanova N."/>
            <person name="Brettin T."/>
            <person name="Detter J.C."/>
            <person name="Han C."/>
            <person name="Larimer F."/>
            <person name="Land M."/>
            <person name="Hauser L."/>
            <person name="Markowitz V."/>
            <person name="Cheng J.-F."/>
            <person name="Hugenholtz P."/>
            <person name="Woyke T."/>
            <person name="Wu D."/>
            <person name="Tindall B."/>
            <person name="Pomrenke H."/>
            <person name="Brambilla E."/>
            <person name="Klenk H.-P."/>
            <person name="Eisen J.A."/>
        </authorList>
    </citation>
    <scope>NUCLEOTIDE SEQUENCE [LARGE SCALE GENOMIC DNA]</scope>
    <source>
        <strain evidence="3">ATCC BAA-1392 / DSM 18658 / VKM B-2454 / MOB10</strain>
    </source>
</reference>
<accession>L0DM67</accession>
<dbReference type="EMBL" id="CP003364">
    <property type="protein sequence ID" value="AGA29781.1"/>
    <property type="molecule type" value="Genomic_DNA"/>
</dbReference>
<name>L0DM67_SINAD</name>
<dbReference type="HOGENOM" id="CLU_2810116_0_0_0"/>
<proteinExistence type="predicted"/>
<evidence type="ECO:0000313" key="3">
    <source>
        <dbReference type="Proteomes" id="UP000010798"/>
    </source>
</evidence>
<dbReference type="KEGG" id="saci:Sinac_5650"/>
<evidence type="ECO:0000313" key="2">
    <source>
        <dbReference type="EMBL" id="AGA29781.1"/>
    </source>
</evidence>
<evidence type="ECO:0000256" key="1">
    <source>
        <dbReference type="SAM" id="MobiDB-lite"/>
    </source>
</evidence>
<keyword evidence="3" id="KW-1185">Reference proteome</keyword>
<feature type="region of interest" description="Disordered" evidence="1">
    <location>
        <begin position="48"/>
        <end position="67"/>
    </location>
</feature>
<dbReference type="AlphaFoldDB" id="L0DM67"/>
<dbReference type="Proteomes" id="UP000010798">
    <property type="component" value="Chromosome"/>
</dbReference>
<protein>
    <submittedName>
        <fullName evidence="2">Uncharacterized protein</fullName>
    </submittedName>
</protein>
<gene>
    <name evidence="2" type="ordered locus">Sinac_5650</name>
</gene>
<sequence>MPKPKCLVLPLRVIINIINWDSPLLPAQGWLGALPYRFLASGELEAETNKGAKPFHSRTPINNNTKP</sequence>
<organism evidence="2 3">
    <name type="scientific">Singulisphaera acidiphila (strain ATCC BAA-1392 / DSM 18658 / VKM B-2454 / MOB10)</name>
    <dbReference type="NCBI Taxonomy" id="886293"/>
    <lineage>
        <taxon>Bacteria</taxon>
        <taxon>Pseudomonadati</taxon>
        <taxon>Planctomycetota</taxon>
        <taxon>Planctomycetia</taxon>
        <taxon>Isosphaerales</taxon>
        <taxon>Isosphaeraceae</taxon>
        <taxon>Singulisphaera</taxon>
    </lineage>
</organism>
<dbReference type="STRING" id="886293.Sinac_5650"/>